<name>A0A0E9QC86_ANGAN</name>
<proteinExistence type="predicted"/>
<organism evidence="1">
    <name type="scientific">Anguilla anguilla</name>
    <name type="common">European freshwater eel</name>
    <name type="synonym">Muraena anguilla</name>
    <dbReference type="NCBI Taxonomy" id="7936"/>
    <lineage>
        <taxon>Eukaryota</taxon>
        <taxon>Metazoa</taxon>
        <taxon>Chordata</taxon>
        <taxon>Craniata</taxon>
        <taxon>Vertebrata</taxon>
        <taxon>Euteleostomi</taxon>
        <taxon>Actinopterygii</taxon>
        <taxon>Neopterygii</taxon>
        <taxon>Teleostei</taxon>
        <taxon>Anguilliformes</taxon>
        <taxon>Anguillidae</taxon>
        <taxon>Anguilla</taxon>
    </lineage>
</organism>
<reference evidence="1" key="2">
    <citation type="journal article" date="2015" name="Fish Shellfish Immunol.">
        <title>Early steps in the European eel (Anguilla anguilla)-Vibrio vulnificus interaction in the gills: Role of the RtxA13 toxin.</title>
        <authorList>
            <person name="Callol A."/>
            <person name="Pajuelo D."/>
            <person name="Ebbesson L."/>
            <person name="Teles M."/>
            <person name="MacKenzie S."/>
            <person name="Amaro C."/>
        </authorList>
    </citation>
    <scope>NUCLEOTIDE SEQUENCE</scope>
</reference>
<reference evidence="1" key="1">
    <citation type="submission" date="2014-11" db="EMBL/GenBank/DDBJ databases">
        <authorList>
            <person name="Amaro Gonzalez C."/>
        </authorList>
    </citation>
    <scope>NUCLEOTIDE SEQUENCE</scope>
</reference>
<accession>A0A0E9QC86</accession>
<sequence>MWDPPSLISLSYGRPLVCYGGSQPHHTSPHLI</sequence>
<dbReference type="AlphaFoldDB" id="A0A0E9QC86"/>
<dbReference type="EMBL" id="GBXM01094440">
    <property type="protein sequence ID" value="JAH14137.1"/>
    <property type="molecule type" value="Transcribed_RNA"/>
</dbReference>
<evidence type="ECO:0000313" key="1">
    <source>
        <dbReference type="EMBL" id="JAH14137.1"/>
    </source>
</evidence>
<protein>
    <submittedName>
        <fullName evidence="1">Uncharacterized protein</fullName>
    </submittedName>
</protein>